<dbReference type="AlphaFoldDB" id="A0A427ANT8"/>
<proteinExistence type="predicted"/>
<dbReference type="Proteomes" id="UP000287651">
    <property type="component" value="Unassembled WGS sequence"/>
</dbReference>
<organism evidence="1 2">
    <name type="scientific">Ensete ventricosum</name>
    <name type="common">Abyssinian banana</name>
    <name type="synonym">Musa ensete</name>
    <dbReference type="NCBI Taxonomy" id="4639"/>
    <lineage>
        <taxon>Eukaryota</taxon>
        <taxon>Viridiplantae</taxon>
        <taxon>Streptophyta</taxon>
        <taxon>Embryophyta</taxon>
        <taxon>Tracheophyta</taxon>
        <taxon>Spermatophyta</taxon>
        <taxon>Magnoliopsida</taxon>
        <taxon>Liliopsida</taxon>
        <taxon>Zingiberales</taxon>
        <taxon>Musaceae</taxon>
        <taxon>Ensete</taxon>
    </lineage>
</organism>
<evidence type="ECO:0000313" key="1">
    <source>
        <dbReference type="EMBL" id="RRT77873.1"/>
    </source>
</evidence>
<evidence type="ECO:0000313" key="2">
    <source>
        <dbReference type="Proteomes" id="UP000287651"/>
    </source>
</evidence>
<gene>
    <name evidence="1" type="ORF">B296_00000943</name>
</gene>
<comment type="caution">
    <text evidence="1">The sequence shown here is derived from an EMBL/GenBank/DDBJ whole genome shotgun (WGS) entry which is preliminary data.</text>
</comment>
<reference evidence="1 2" key="1">
    <citation type="journal article" date="2014" name="Agronomy (Basel)">
        <title>A Draft Genome Sequence for Ensete ventricosum, the Drought-Tolerant Tree Against Hunger.</title>
        <authorList>
            <person name="Harrison J."/>
            <person name="Moore K.A."/>
            <person name="Paszkiewicz K."/>
            <person name="Jones T."/>
            <person name="Grant M."/>
            <person name="Ambacheew D."/>
            <person name="Muzemil S."/>
            <person name="Studholme D.J."/>
        </authorList>
    </citation>
    <scope>NUCLEOTIDE SEQUENCE [LARGE SCALE GENOMIC DNA]</scope>
</reference>
<protein>
    <submittedName>
        <fullName evidence="1">Uncharacterized protein</fullName>
    </submittedName>
</protein>
<name>A0A427ANT8_ENSVE</name>
<sequence>MILRYGHRKQNIPATLSLCRGAPFVIPTDAIEQPMIPKCHRSSWRIAAAQFFYDAGDLCAASLLLLRRALATHLSPAHNRVALLNDCAPLSSADTSAESPRTSAAPPTLLHATSAKGSLHAGQHISSSIPHCNSFPLLLVFARDSPNSSAMALTHPSAIGALLHLSVFCFVDVLCYLCSDRNLASLGTALERPVFVLLPEGAGLVRCVE</sequence>
<dbReference type="EMBL" id="AMZH03001817">
    <property type="protein sequence ID" value="RRT77873.1"/>
    <property type="molecule type" value="Genomic_DNA"/>
</dbReference>
<accession>A0A427ANT8</accession>